<dbReference type="PROSITE" id="PS51257">
    <property type="entry name" value="PROKAR_LIPOPROTEIN"/>
    <property type="match status" value="1"/>
</dbReference>
<evidence type="ECO:0000313" key="1">
    <source>
        <dbReference type="EMBL" id="ASU35153.1"/>
    </source>
</evidence>
<dbReference type="Proteomes" id="UP000215002">
    <property type="component" value="Chromosome"/>
</dbReference>
<dbReference type="InterPro" id="IPR041662">
    <property type="entry name" value="SusD-like_2"/>
</dbReference>
<reference evidence="1 2" key="1">
    <citation type="submission" date="2017-08" db="EMBL/GenBank/DDBJ databases">
        <title>Complete genome sequence of Mucilaginibacter sp. strain BJC16-A31.</title>
        <authorList>
            <consortium name="Henan University of Science and Technology"/>
            <person name="You X."/>
        </authorList>
    </citation>
    <scope>NUCLEOTIDE SEQUENCE [LARGE SCALE GENOMIC DNA]</scope>
    <source>
        <strain evidence="1 2">BJC16-A31</strain>
    </source>
</reference>
<dbReference type="AlphaFoldDB" id="A0A223NZ60"/>
<dbReference type="Gene3D" id="1.25.40.390">
    <property type="match status" value="1"/>
</dbReference>
<accession>A0A223NZ60</accession>
<keyword evidence="2" id="KW-1185">Reference proteome</keyword>
<dbReference type="EMBL" id="CP022743">
    <property type="protein sequence ID" value="ASU35153.1"/>
    <property type="molecule type" value="Genomic_DNA"/>
</dbReference>
<evidence type="ECO:0000313" key="2">
    <source>
        <dbReference type="Proteomes" id="UP000215002"/>
    </source>
</evidence>
<sequence>MIDKINKLLNMKLQTKYILASAVILTTLASCKKDLIKTNTDPNSVSVDAFNPNNILTATQLYYTGSTDNAIEVEETEIQGAGCMIQHWASTSPYYFGDKYLGAPTSGGWGSFFDHTYTSTIKNAVDLYTITAGKPQYKNLHQIARIIKAMAFERITDVYGDVPYFQAGQAYNKGIYFPKYDKQKDIYADLLKEVEQATDSLDANADKPTGDLFYSGADDQIGAWKRFGNTLLLRMAMRLTKVEPETAKAYVTRVAGKTMQSNSDNAIVAHGTNDPLTINRIYRGIGEDGDIQLSGQISKTFIDFLKDNSDPRLPVLSYVYPPDFSAGGDPTGGSADPADQNGLPNGYDAGNTPHGILSYLGPPAYLGNINLYSRPSPIIFNATAPTLVLTYAESEFLLADAAKRWGIGNAEEHYNNGVHAAITQLAAFGDAGVISDDDATTYLEAHPYDDANGLEMINTQFWACTFFNEYEAWANYRRTGYPALKPVTYTGSQSPGAIPRRMYYSSVDKQVNTANYNAAVAGMTGGDKITSRMYWDAQ</sequence>
<dbReference type="InterPro" id="IPR011990">
    <property type="entry name" value="TPR-like_helical_dom_sf"/>
</dbReference>
<gene>
    <name evidence="1" type="ORF">MuYL_3268</name>
</gene>
<dbReference type="SUPFAM" id="SSF48452">
    <property type="entry name" value="TPR-like"/>
    <property type="match status" value="1"/>
</dbReference>
<dbReference type="KEGG" id="muc:MuYL_3268"/>
<dbReference type="Pfam" id="PF12771">
    <property type="entry name" value="SusD-like_2"/>
    <property type="match status" value="1"/>
</dbReference>
<name>A0A223NZ60_9SPHI</name>
<organism evidence="1 2">
    <name type="scientific">Mucilaginibacter xinganensis</name>
    <dbReference type="NCBI Taxonomy" id="1234841"/>
    <lineage>
        <taxon>Bacteria</taxon>
        <taxon>Pseudomonadati</taxon>
        <taxon>Bacteroidota</taxon>
        <taxon>Sphingobacteriia</taxon>
        <taxon>Sphingobacteriales</taxon>
        <taxon>Sphingobacteriaceae</taxon>
        <taxon>Mucilaginibacter</taxon>
    </lineage>
</organism>
<protein>
    <submittedName>
        <fullName evidence="1">Starch-binding associating with outer membrane</fullName>
    </submittedName>
</protein>
<proteinExistence type="predicted"/>